<dbReference type="SUPFAM" id="SSF161093">
    <property type="entry name" value="MgtE membrane domain-like"/>
    <property type="match status" value="1"/>
</dbReference>
<dbReference type="Gene3D" id="3.10.580.10">
    <property type="entry name" value="CBS-domain"/>
    <property type="match status" value="1"/>
</dbReference>
<dbReference type="Proteomes" id="UP000032266">
    <property type="component" value="Chromosome"/>
</dbReference>
<dbReference type="Gene3D" id="1.10.357.20">
    <property type="entry name" value="SLC41 divalent cation transporters, integral membrane domain"/>
    <property type="match status" value="1"/>
</dbReference>
<comment type="subcellular location">
    <subcellularLocation>
        <location evidence="1">Membrane</location>
        <topology evidence="1">Multi-pass membrane protein</topology>
    </subcellularLocation>
</comment>
<feature type="transmembrane region" description="Helical" evidence="8">
    <location>
        <begin position="358"/>
        <end position="381"/>
    </location>
</feature>
<dbReference type="EMBL" id="CP007142">
    <property type="protein sequence ID" value="AJQ96886.1"/>
    <property type="molecule type" value="Genomic_DNA"/>
</dbReference>
<feature type="transmembrane region" description="Helical" evidence="8">
    <location>
        <begin position="285"/>
        <end position="305"/>
    </location>
</feature>
<dbReference type="Pfam" id="PF01769">
    <property type="entry name" value="MgtE"/>
    <property type="match status" value="1"/>
</dbReference>
<dbReference type="InterPro" id="IPR006667">
    <property type="entry name" value="SLC41_membr_dom"/>
</dbReference>
<keyword evidence="6 8" id="KW-1133">Transmembrane helix</keyword>
<dbReference type="InterPro" id="IPR036739">
    <property type="entry name" value="SLC41_membr_dom_sf"/>
</dbReference>
<evidence type="ECO:0000256" key="1">
    <source>
        <dbReference type="ARBA" id="ARBA00004141"/>
    </source>
</evidence>
<evidence type="ECO:0000256" key="7">
    <source>
        <dbReference type="ARBA" id="ARBA00023136"/>
    </source>
</evidence>
<dbReference type="SUPFAM" id="SSF158791">
    <property type="entry name" value="MgtE N-terminal domain-like"/>
    <property type="match status" value="1"/>
</dbReference>
<keyword evidence="3" id="KW-0813">Transport</keyword>
<evidence type="ECO:0000256" key="2">
    <source>
        <dbReference type="ARBA" id="ARBA00009749"/>
    </source>
</evidence>
<comment type="similarity">
    <text evidence="2">Belongs to the SLC41A transporter family.</text>
</comment>
<evidence type="ECO:0000256" key="8">
    <source>
        <dbReference type="SAM" id="Phobius"/>
    </source>
</evidence>
<keyword evidence="11" id="KW-1185">Reference proteome</keyword>
<organism evidence="10 11">
    <name type="scientific">Gynuella sunshinyii YC6258</name>
    <dbReference type="NCBI Taxonomy" id="1445510"/>
    <lineage>
        <taxon>Bacteria</taxon>
        <taxon>Pseudomonadati</taxon>
        <taxon>Pseudomonadota</taxon>
        <taxon>Gammaproteobacteria</taxon>
        <taxon>Oceanospirillales</taxon>
        <taxon>Saccharospirillaceae</taxon>
        <taxon>Gynuella</taxon>
    </lineage>
</organism>
<reference evidence="10 11" key="1">
    <citation type="submission" date="2014-01" db="EMBL/GenBank/DDBJ databases">
        <title>Full genme sequencing of cellulolytic bacterium Gynuella sunshinyii YC6258T gen. nov., sp. nov.</title>
        <authorList>
            <person name="Khan H."/>
            <person name="Chung E.J."/>
            <person name="Chung Y.R."/>
        </authorList>
    </citation>
    <scope>NUCLEOTIDE SEQUENCE [LARGE SCALE GENOMIC DNA]</scope>
    <source>
        <strain evidence="10 11">YC6258</strain>
    </source>
</reference>
<keyword evidence="5" id="KW-0460">Magnesium</keyword>
<dbReference type="PANTHER" id="PTHR41394">
    <property type="entry name" value="MAGNESIUM TRANSPORTER MGTE"/>
    <property type="match status" value="1"/>
</dbReference>
<dbReference type="Gene3D" id="1.25.60.10">
    <property type="entry name" value="MgtE N-terminal domain-like"/>
    <property type="match status" value="1"/>
</dbReference>
<evidence type="ECO:0000256" key="5">
    <source>
        <dbReference type="ARBA" id="ARBA00022842"/>
    </source>
</evidence>
<feature type="domain" description="Magnesium transporter MgtE intracellular" evidence="9">
    <location>
        <begin position="32"/>
        <end position="135"/>
    </location>
</feature>
<evidence type="ECO:0000313" key="11">
    <source>
        <dbReference type="Proteomes" id="UP000032266"/>
    </source>
</evidence>
<dbReference type="Pfam" id="PF00571">
    <property type="entry name" value="CBS"/>
    <property type="match status" value="1"/>
</dbReference>
<dbReference type="InterPro" id="IPR006668">
    <property type="entry name" value="Mg_transptr_MgtE_intracell_dom"/>
</dbReference>
<dbReference type="InterPro" id="IPR046342">
    <property type="entry name" value="CBS_dom_sf"/>
</dbReference>
<dbReference type="GO" id="GO:0016020">
    <property type="term" value="C:membrane"/>
    <property type="evidence" value="ECO:0007669"/>
    <property type="project" value="UniProtKB-SubCell"/>
</dbReference>
<keyword evidence="4 8" id="KW-0812">Transmembrane</keyword>
<evidence type="ECO:0000259" key="9">
    <source>
        <dbReference type="SMART" id="SM00924"/>
    </source>
</evidence>
<keyword evidence="7 8" id="KW-0472">Membrane</keyword>
<protein>
    <submittedName>
        <fullName evidence="10">Mg/Co/Ni transporter MgtE (Contains CBS domain)</fullName>
    </submittedName>
</protein>
<dbReference type="InterPro" id="IPR000644">
    <property type="entry name" value="CBS_dom"/>
</dbReference>
<dbReference type="InterPro" id="IPR038076">
    <property type="entry name" value="MgtE_N_sf"/>
</dbReference>
<dbReference type="PATRIC" id="fig|1445510.3.peg.4816"/>
<proteinExistence type="inferred from homology"/>
<dbReference type="AlphaFoldDB" id="A0A0C5VRM1"/>
<dbReference type="SMART" id="SM00924">
    <property type="entry name" value="MgtE_N"/>
    <property type="match status" value="1"/>
</dbReference>
<sequence>MVNPDLRESLLGWLLDQFAEGVPALPLETPGFSSNDWAFFIEGMYPDHRLGLFQEIPLELRGDVLAVTNDDVRRRLIEQLSTNELYNLAESTSSEHLVEVLGMMPSHVLLRAIKRLDSDEQELVHKALSYTDRKIGRYVSRAVLTVTPEATAAMARTALKQQQVPEYTDRLLLVDDKGIFKGSVDLEILQSAPARQALSELSDLDEKHMLLADQDYGEAALDMKSSGFAMMPVVNEQHELLGRITIREALELAVDYYENQLLAQGGMNDEDLFAPVKVSVARRTVWLGINLITALAASWVIGLFELALSKIVALAVLMPVVASMGGIAGSQTLTLTIRGLATGQINNANLTLLAHKEVRIGLVNGLIWALIIGVVVSWWFGNPGLSFVIAIAIWINVLAAACAGILVPVILDRMKIDPALAGSVVLTTVTDVVGFFAFLGTATLLLI</sequence>
<dbReference type="STRING" id="1445510.YC6258_04854"/>
<evidence type="ECO:0000256" key="6">
    <source>
        <dbReference type="ARBA" id="ARBA00022989"/>
    </source>
</evidence>
<evidence type="ECO:0000256" key="3">
    <source>
        <dbReference type="ARBA" id="ARBA00022448"/>
    </source>
</evidence>
<dbReference type="PANTHER" id="PTHR41394:SF5">
    <property type="entry name" value="SLC41A_MGTE INTEGRAL MEMBRANE DOMAIN-CONTAINING PROTEIN"/>
    <property type="match status" value="1"/>
</dbReference>
<dbReference type="OrthoDB" id="9790355at2"/>
<dbReference type="HOGENOM" id="CLU_037408_1_1_6"/>
<dbReference type="Pfam" id="PF03448">
    <property type="entry name" value="MgtE_N"/>
    <property type="match status" value="1"/>
</dbReference>
<accession>A0A0C5VRM1</accession>
<evidence type="ECO:0000313" key="10">
    <source>
        <dbReference type="EMBL" id="AJQ96886.1"/>
    </source>
</evidence>
<name>A0A0C5VRM1_9GAMM</name>
<evidence type="ECO:0000256" key="4">
    <source>
        <dbReference type="ARBA" id="ARBA00022692"/>
    </source>
</evidence>
<dbReference type="RefSeq" id="WP_052830475.1">
    <property type="nucleotide sequence ID" value="NZ_CP007142.1"/>
</dbReference>
<dbReference type="SUPFAM" id="SSF54631">
    <property type="entry name" value="CBS-domain pair"/>
    <property type="match status" value="1"/>
</dbReference>
<dbReference type="GO" id="GO:0008324">
    <property type="term" value="F:monoatomic cation transmembrane transporter activity"/>
    <property type="evidence" value="ECO:0007669"/>
    <property type="project" value="InterPro"/>
</dbReference>
<feature type="transmembrane region" description="Helical" evidence="8">
    <location>
        <begin position="423"/>
        <end position="446"/>
    </location>
</feature>
<dbReference type="KEGG" id="gsn:YC6258_04854"/>
<feature type="transmembrane region" description="Helical" evidence="8">
    <location>
        <begin position="387"/>
        <end position="411"/>
    </location>
</feature>
<feature type="transmembrane region" description="Helical" evidence="8">
    <location>
        <begin position="311"/>
        <end position="337"/>
    </location>
</feature>
<gene>
    <name evidence="10" type="ORF">YC6258_04854</name>
</gene>